<feature type="binding site" evidence="3">
    <location>
        <begin position="161"/>
        <end position="166"/>
    </location>
    <ligand>
        <name>NADP(+)</name>
        <dbReference type="ChEBI" id="CHEBI:58349"/>
    </ligand>
</feature>
<feature type="domain" description="Shikimate dehydrogenase substrate binding N-terminal" evidence="4">
    <location>
        <begin position="10"/>
        <end position="96"/>
    </location>
</feature>
<evidence type="ECO:0000259" key="5">
    <source>
        <dbReference type="Pfam" id="PF18317"/>
    </source>
</evidence>
<reference evidence="6 7" key="2">
    <citation type="journal article" date="2012" name="Stand. Genomic Sci.">
        <title>Complete genome sequence of the orange-red pigmented, radioresistant Deinococcus proteolyticus type strain (MRP(T)).</title>
        <authorList>
            <person name="Copeland A."/>
            <person name="Zeytun A."/>
            <person name="Yassawong M."/>
            <person name="Nolan M."/>
            <person name="Lucas S."/>
            <person name="Hammon N."/>
            <person name="Deshpande S."/>
            <person name="Cheng J.F."/>
            <person name="Han C."/>
            <person name="Tapia R."/>
            <person name="Goodwin L.A."/>
            <person name="Pitluck S."/>
            <person name="Mavromatis K."/>
            <person name="Liolios K."/>
            <person name="Pagani I."/>
            <person name="Ivanova N."/>
            <person name="Mikhailova N."/>
            <person name="Pati A."/>
            <person name="Chen A."/>
            <person name="Palaniappan K."/>
            <person name="Land M."/>
            <person name="Hauser L."/>
            <person name="Jeffries C.D."/>
            <person name="Brambilla E.M."/>
            <person name="Rohde M."/>
            <person name="Sikorski J."/>
            <person name="Pukall R."/>
            <person name="Goker M."/>
            <person name="Detter J.C."/>
            <person name="Woyke T."/>
            <person name="Bristow J."/>
            <person name="Eisen J.A."/>
            <person name="Markowitz V."/>
            <person name="Hugenholtz P."/>
            <person name="Kyrpides N.C."/>
            <person name="Klenk H.P."/>
            <person name="Lapidus A."/>
        </authorList>
    </citation>
    <scope>NUCLEOTIDE SEQUENCE [LARGE SCALE GENOMIC DNA]</scope>
    <source>
        <strain evidence="7">ATCC 35074 / DSM 20540 / JCM 6276 / NBRC 101906 / NCIMB 13154 / VKM Ac-1939 / CCM 2703 / MRP</strain>
    </source>
</reference>
<dbReference type="Pfam" id="PF08501">
    <property type="entry name" value="Shikimate_dh_N"/>
    <property type="match status" value="1"/>
</dbReference>
<keyword evidence="2 3" id="KW-0057">Aromatic amino acid biosynthesis</keyword>
<comment type="function">
    <text evidence="3">Involved in the biosynthesis of the chorismate, which leads to the biosynthesis of aromatic amino acids. Catalyzes the reversible NADPH linked reduction of 3-dehydroshikimate (DHSA) to yield shikimate (SA).</text>
</comment>
<feature type="binding site" evidence="3">
    <location>
        <position position="277"/>
    </location>
    <ligand>
        <name>shikimate</name>
        <dbReference type="ChEBI" id="CHEBI:36208"/>
    </ligand>
</feature>
<dbReference type="GO" id="GO:0008652">
    <property type="term" value="P:amino acid biosynthetic process"/>
    <property type="evidence" value="ECO:0007669"/>
    <property type="project" value="UniProtKB-KW"/>
</dbReference>
<dbReference type="HAMAP" id="MF_00222">
    <property type="entry name" value="Shikimate_DH_AroE"/>
    <property type="match status" value="1"/>
</dbReference>
<comment type="catalytic activity">
    <reaction evidence="3">
        <text>shikimate + NADP(+) = 3-dehydroshikimate + NADPH + H(+)</text>
        <dbReference type="Rhea" id="RHEA:17737"/>
        <dbReference type="ChEBI" id="CHEBI:15378"/>
        <dbReference type="ChEBI" id="CHEBI:16630"/>
        <dbReference type="ChEBI" id="CHEBI:36208"/>
        <dbReference type="ChEBI" id="CHEBI:57783"/>
        <dbReference type="ChEBI" id="CHEBI:58349"/>
        <dbReference type="EC" id="1.1.1.25"/>
    </reaction>
</comment>
<dbReference type="GO" id="GO:0005829">
    <property type="term" value="C:cytosol"/>
    <property type="evidence" value="ECO:0007669"/>
    <property type="project" value="TreeGrafter"/>
</dbReference>
<name>F0RN73_DEIPM</name>
<dbReference type="KEGG" id="dpt:Deipr_1063"/>
<dbReference type="PANTHER" id="PTHR21089">
    <property type="entry name" value="SHIKIMATE DEHYDROGENASE"/>
    <property type="match status" value="1"/>
</dbReference>
<dbReference type="eggNOG" id="COG0169">
    <property type="taxonomic scope" value="Bacteria"/>
</dbReference>
<gene>
    <name evidence="3" type="primary">aroE</name>
    <name evidence="6" type="ordered locus">Deipr_1063</name>
</gene>
<dbReference type="GO" id="GO:0019632">
    <property type="term" value="P:shikimate metabolic process"/>
    <property type="evidence" value="ECO:0007669"/>
    <property type="project" value="TreeGrafter"/>
</dbReference>
<evidence type="ECO:0000313" key="7">
    <source>
        <dbReference type="Proteomes" id="UP000007718"/>
    </source>
</evidence>
<evidence type="ECO:0000313" key="6">
    <source>
        <dbReference type="EMBL" id="ADY26215.1"/>
    </source>
</evidence>
<feature type="binding site" evidence="3">
    <location>
        <position position="249"/>
    </location>
    <ligand>
        <name>shikimate</name>
        <dbReference type="ChEBI" id="CHEBI:36208"/>
    </ligand>
</feature>
<dbReference type="InterPro" id="IPR022893">
    <property type="entry name" value="Shikimate_DH_fam"/>
</dbReference>
<evidence type="ECO:0000256" key="2">
    <source>
        <dbReference type="ARBA" id="ARBA00023141"/>
    </source>
</evidence>
<dbReference type="GO" id="GO:0050661">
    <property type="term" value="F:NADP binding"/>
    <property type="evidence" value="ECO:0007669"/>
    <property type="project" value="TreeGrafter"/>
</dbReference>
<comment type="pathway">
    <text evidence="1 3">Metabolic intermediate biosynthesis; chorismate biosynthesis; chorismate from D-erythrose 4-phosphate and phosphoenolpyruvate: step 4/7.</text>
</comment>
<comment type="caution">
    <text evidence="3">Lacks conserved residue(s) required for the propagation of feature annotation.</text>
</comment>
<dbReference type="SUPFAM" id="SSF53223">
    <property type="entry name" value="Aminoacid dehydrogenase-like, N-terminal domain"/>
    <property type="match status" value="1"/>
</dbReference>
<feature type="binding site" evidence="3">
    <location>
        <position position="94"/>
    </location>
    <ligand>
        <name>shikimate</name>
        <dbReference type="ChEBI" id="CHEBI:36208"/>
    </ligand>
</feature>
<keyword evidence="3" id="KW-0028">Amino-acid biosynthesis</keyword>
<reference evidence="7" key="1">
    <citation type="submission" date="2011-02" db="EMBL/GenBank/DDBJ databases">
        <title>The complete sequence of chromosome of Deinococcus proteolyticus DSM 20540.</title>
        <authorList>
            <consortium name="US DOE Joint Genome Institute (JGI-PGF)"/>
            <person name="Lucas S."/>
            <person name="Copeland A."/>
            <person name="Lapidus A."/>
            <person name="Bruce D."/>
            <person name="Goodwin L."/>
            <person name="Pitluck S."/>
            <person name="Kyrpides N."/>
            <person name="Mavromatis K."/>
            <person name="Pagani I."/>
            <person name="Ivanova N."/>
            <person name="Ovchinnikova G."/>
            <person name="Zeytun A."/>
            <person name="Detter J.C."/>
            <person name="Han C."/>
            <person name="Land M."/>
            <person name="Hauser L."/>
            <person name="Markowitz V."/>
            <person name="Cheng J.-F."/>
            <person name="Hugenholtz P."/>
            <person name="Woyke T."/>
            <person name="Wu D."/>
            <person name="Pukall R."/>
            <person name="Steenblock K."/>
            <person name="Brambilla E."/>
            <person name="Klenk H.-P."/>
            <person name="Eisen J.A."/>
        </authorList>
    </citation>
    <scope>NUCLEOTIDE SEQUENCE [LARGE SCALE GENOMIC DNA]</scope>
    <source>
        <strain evidence="7">ATCC 35074 / DSM 20540 / JCM 6276 / NBRC 101906 / NCIMB 13154 / VKM Ac-1939 / CCM 2703 / MRP</strain>
    </source>
</reference>
<dbReference type="Gene3D" id="3.40.50.10860">
    <property type="entry name" value="Leucine Dehydrogenase, chain A, domain 1"/>
    <property type="match status" value="1"/>
</dbReference>
<dbReference type="Gene3D" id="3.40.50.720">
    <property type="entry name" value="NAD(P)-binding Rossmann-like Domain"/>
    <property type="match status" value="1"/>
</dbReference>
<evidence type="ECO:0000259" key="4">
    <source>
        <dbReference type="Pfam" id="PF08501"/>
    </source>
</evidence>
<feature type="binding site" evidence="3">
    <location>
        <position position="109"/>
    </location>
    <ligand>
        <name>shikimate</name>
        <dbReference type="ChEBI" id="CHEBI:36208"/>
    </ligand>
</feature>
<dbReference type="OrthoDB" id="9792692at2"/>
<evidence type="ECO:0000256" key="1">
    <source>
        <dbReference type="ARBA" id="ARBA00004871"/>
    </source>
</evidence>
<dbReference type="STRING" id="693977.Deipr_1063"/>
<dbReference type="GO" id="GO:0009073">
    <property type="term" value="P:aromatic amino acid family biosynthetic process"/>
    <property type="evidence" value="ECO:0007669"/>
    <property type="project" value="UniProtKB-KW"/>
</dbReference>
<dbReference type="GO" id="GO:0004764">
    <property type="term" value="F:shikimate 3-dehydrogenase (NADP+) activity"/>
    <property type="evidence" value="ECO:0007669"/>
    <property type="project" value="UniProtKB-UniRule"/>
</dbReference>
<keyword evidence="3" id="KW-0560">Oxidoreductase</keyword>
<dbReference type="AlphaFoldDB" id="F0RN73"/>
<feature type="binding site" evidence="3">
    <location>
        <position position="69"/>
    </location>
    <ligand>
        <name>shikimate</name>
        <dbReference type="ChEBI" id="CHEBI:36208"/>
    </ligand>
</feature>
<dbReference type="HOGENOM" id="CLU_044063_0_1_0"/>
<dbReference type="EC" id="1.1.1.25" evidence="3"/>
<keyword evidence="3" id="KW-0521">NADP</keyword>
<feature type="binding site" evidence="3">
    <location>
        <begin position="138"/>
        <end position="142"/>
    </location>
    <ligand>
        <name>NADP(+)</name>
        <dbReference type="ChEBI" id="CHEBI:58349"/>
    </ligand>
</feature>
<protein>
    <recommendedName>
        <fullName evidence="3">Shikimate dehydrogenase (NADP(+))</fullName>
        <shortName evidence="3">SDH</shortName>
        <ecNumber evidence="3">1.1.1.25</ecNumber>
    </recommendedName>
</protein>
<dbReference type="SUPFAM" id="SSF51735">
    <property type="entry name" value="NAD(P)-binding Rossmann-fold domains"/>
    <property type="match status" value="1"/>
</dbReference>
<accession>F0RN73</accession>
<feature type="domain" description="SDH C-terminal" evidence="5">
    <location>
        <begin position="270"/>
        <end position="298"/>
    </location>
</feature>
<organism evidence="6 7">
    <name type="scientific">Deinococcus proteolyticus (strain ATCC 35074 / DSM 20540 / JCM 6276 / NBRC 101906 / NCIMB 13154 / VKM Ac-1939 / CCM 2703 / MRP)</name>
    <dbReference type="NCBI Taxonomy" id="693977"/>
    <lineage>
        <taxon>Bacteria</taxon>
        <taxon>Thermotogati</taxon>
        <taxon>Deinococcota</taxon>
        <taxon>Deinococci</taxon>
        <taxon>Deinococcales</taxon>
        <taxon>Deinococcaceae</taxon>
        <taxon>Deinococcus</taxon>
    </lineage>
</organism>
<dbReference type="PANTHER" id="PTHR21089:SF1">
    <property type="entry name" value="BIFUNCTIONAL 3-DEHYDROQUINATE DEHYDRATASE_SHIKIMATE DEHYDROGENASE, CHLOROPLASTIC"/>
    <property type="match status" value="1"/>
</dbReference>
<keyword evidence="7" id="KW-1185">Reference proteome</keyword>
<dbReference type="RefSeq" id="WP_013614824.1">
    <property type="nucleotide sequence ID" value="NC_015161.1"/>
</dbReference>
<dbReference type="InterPro" id="IPR013708">
    <property type="entry name" value="Shikimate_DH-bd_N"/>
</dbReference>
<dbReference type="GO" id="GO:0009423">
    <property type="term" value="P:chorismate biosynthetic process"/>
    <property type="evidence" value="ECO:0007669"/>
    <property type="project" value="UniProtKB-UniRule"/>
</dbReference>
<dbReference type="Proteomes" id="UP000007718">
    <property type="component" value="Chromosome"/>
</dbReference>
<feature type="binding site" evidence="3">
    <location>
        <position position="270"/>
    </location>
    <ligand>
        <name>NADP(+)</name>
        <dbReference type="ChEBI" id="CHEBI:58349"/>
    </ligand>
</feature>
<comment type="similarity">
    <text evidence="3">Belongs to the shikimate dehydrogenase family.</text>
</comment>
<dbReference type="InterPro" id="IPR041121">
    <property type="entry name" value="SDH_C"/>
</dbReference>
<feature type="binding site" evidence="3">
    <location>
        <begin position="18"/>
        <end position="20"/>
    </location>
    <ligand>
        <name>shikimate</name>
        <dbReference type="ChEBI" id="CHEBI:36208"/>
    </ligand>
</feature>
<dbReference type="Pfam" id="PF18317">
    <property type="entry name" value="SDH_C"/>
    <property type="match status" value="1"/>
</dbReference>
<evidence type="ECO:0000256" key="3">
    <source>
        <dbReference type="HAMAP-Rule" id="MF_00222"/>
    </source>
</evidence>
<dbReference type="InterPro" id="IPR046346">
    <property type="entry name" value="Aminoacid_DH-like_N_sf"/>
</dbReference>
<proteinExistence type="inferred from homology"/>
<comment type="subunit">
    <text evidence="3">Homodimer.</text>
</comment>
<sequence>MPTAELHAFLFAHPAAHSLSPALHCAALEAVGWSGSYRAEDVPPAALPARLQALRAQAAAGALTGANLSLPHKVAAIPLLDGLTPAATAVGAVNTVFWEEGRLLGDNTDAPGLQAALLDAGYAPAPEKRAGQRAVLLGAGGAARAALWVLREWGVPTLILNRTPERAAALAAEWAQEGCAVEGYTVEGWTVEAASPQAASPQAVNWAEVGLILNASSAGLDRPDETPLPLTPPQWQQLPPGALVYDMVYRPEHTRLRRDAAAQGVRTAGGLGMLAHQAALAFARWTGQAVDPGVLLAAAHRELGRPAEPGAEAQA</sequence>
<feature type="binding site" evidence="3">
    <location>
        <position position="247"/>
    </location>
    <ligand>
        <name>NADP(+)</name>
        <dbReference type="ChEBI" id="CHEBI:58349"/>
    </ligand>
</feature>
<feature type="active site" description="Proton acceptor" evidence="3">
    <location>
        <position position="73"/>
    </location>
</feature>
<dbReference type="UniPathway" id="UPA00053">
    <property type="reaction ID" value="UER00087"/>
</dbReference>
<dbReference type="EMBL" id="CP002536">
    <property type="protein sequence ID" value="ADY26215.1"/>
    <property type="molecule type" value="Genomic_DNA"/>
</dbReference>
<dbReference type="InterPro" id="IPR036291">
    <property type="entry name" value="NAD(P)-bd_dom_sf"/>
</dbReference>